<dbReference type="Gene3D" id="3.30.420.40">
    <property type="match status" value="2"/>
</dbReference>
<dbReference type="InterPro" id="IPR005471">
    <property type="entry name" value="Tscrpt_reg_IclR_N"/>
</dbReference>
<evidence type="ECO:0000259" key="2">
    <source>
        <dbReference type="Pfam" id="PF09339"/>
    </source>
</evidence>
<dbReference type="InterPro" id="IPR036388">
    <property type="entry name" value="WH-like_DNA-bd_sf"/>
</dbReference>
<dbReference type="PANTHER" id="PTHR18964">
    <property type="entry name" value="ROK (REPRESSOR, ORF, KINASE) FAMILY"/>
    <property type="match status" value="1"/>
</dbReference>
<dbReference type="InterPro" id="IPR043129">
    <property type="entry name" value="ATPase_NBD"/>
</dbReference>
<comment type="similarity">
    <text evidence="1">Belongs to the ROK (NagC/XylR) family.</text>
</comment>
<dbReference type="CDD" id="cd23763">
    <property type="entry name" value="ASKHA_ATPase_ROK"/>
    <property type="match status" value="1"/>
</dbReference>
<dbReference type="PANTHER" id="PTHR18964:SF149">
    <property type="entry name" value="BIFUNCTIONAL UDP-N-ACETYLGLUCOSAMINE 2-EPIMERASE_N-ACETYLMANNOSAMINE KINASE"/>
    <property type="match status" value="1"/>
</dbReference>
<evidence type="ECO:0000313" key="4">
    <source>
        <dbReference type="Proteomes" id="UP000065151"/>
    </source>
</evidence>
<evidence type="ECO:0000313" key="3">
    <source>
        <dbReference type="EMBL" id="ALV42020.1"/>
    </source>
</evidence>
<accession>A0A0U3QNV8</accession>
<sequence>MLSGSQRSAPTGRDELRRIRVSAIFSTLLEAGPLARTDLAHRTGYSPSTVTGIVQDLSDAGYLRVVGQQESTGGRRRTLIELNRSSVTIAVVGLRGTRIWCALVDLDGNRLDAAEQDFDPADPVGSAATTVMSLHRRAVIPPVHVVVALPGVVASDGSVALAPAFGPVAHLRLVDELEATTGLRTTVENDVNLIALGERVDGAGNGVEDLVLIHVAEGIGATIIARGEVLDGSSRSAGEIGFLPQGLAASPRGERGDYERRWTAAGIRESGALLGLSFPAGTVVESLCSADSPAAVRLLDDVIQAWAFAAIICVCVVNPARVIFSGDAVLLTGDAREKLRGTVQRSAPSLTEVVFAELGQAAILHGAIAKVVKSPATLFTEVAG</sequence>
<dbReference type="InterPro" id="IPR036390">
    <property type="entry name" value="WH_DNA-bd_sf"/>
</dbReference>
<dbReference type="EMBL" id="CP013747">
    <property type="protein sequence ID" value="ALV42020.1"/>
    <property type="molecule type" value="Genomic_DNA"/>
</dbReference>
<dbReference type="RefSeq" id="WP_058931144.1">
    <property type="nucleotide sequence ID" value="NZ_CP013747.1"/>
</dbReference>
<dbReference type="GO" id="GO:0003677">
    <property type="term" value="F:DNA binding"/>
    <property type="evidence" value="ECO:0007669"/>
    <property type="project" value="InterPro"/>
</dbReference>
<dbReference type="Pfam" id="PF09339">
    <property type="entry name" value="HTH_IclR"/>
    <property type="match status" value="1"/>
</dbReference>
<protein>
    <recommendedName>
        <fullName evidence="2">HTH iclR-type domain-containing protein</fullName>
    </recommendedName>
</protein>
<dbReference type="SUPFAM" id="SSF46785">
    <property type="entry name" value="Winged helix' DNA-binding domain"/>
    <property type="match status" value="1"/>
</dbReference>
<gene>
    <name evidence="3" type="ORF">AU252_13330</name>
</gene>
<reference evidence="3 4" key="1">
    <citation type="submission" date="2015-12" db="EMBL/GenBank/DDBJ databases">
        <authorList>
            <person name="Shamseldin A."/>
            <person name="Moawad H."/>
            <person name="Abd El-Rahim W.M."/>
            <person name="Sadowsky M.J."/>
        </authorList>
    </citation>
    <scope>NUCLEOTIDE SEQUENCE [LARGE SCALE GENOMIC DNA]</scope>
    <source>
        <strain evidence="3 4">Ar51</strain>
    </source>
</reference>
<name>A0A0U3QNV8_9MICC</name>
<dbReference type="Gene3D" id="1.10.10.10">
    <property type="entry name" value="Winged helix-like DNA-binding domain superfamily/Winged helix DNA-binding domain"/>
    <property type="match status" value="1"/>
</dbReference>
<dbReference type="InterPro" id="IPR000600">
    <property type="entry name" value="ROK"/>
</dbReference>
<dbReference type="Pfam" id="PF00480">
    <property type="entry name" value="ROK"/>
    <property type="match status" value="1"/>
</dbReference>
<dbReference type="STRING" id="121292.AU252_13330"/>
<proteinExistence type="inferred from homology"/>
<feature type="domain" description="HTH iclR-type" evidence="2">
    <location>
        <begin position="23"/>
        <end position="65"/>
    </location>
</feature>
<evidence type="ECO:0000256" key="1">
    <source>
        <dbReference type="ARBA" id="ARBA00006479"/>
    </source>
</evidence>
<dbReference type="AlphaFoldDB" id="A0A0U3QNV8"/>
<dbReference type="Proteomes" id="UP000065151">
    <property type="component" value="Chromosome"/>
</dbReference>
<organism evidence="3">
    <name type="scientific">Pseudarthrobacter sulfonivorans</name>
    <dbReference type="NCBI Taxonomy" id="121292"/>
    <lineage>
        <taxon>Bacteria</taxon>
        <taxon>Bacillati</taxon>
        <taxon>Actinomycetota</taxon>
        <taxon>Actinomycetes</taxon>
        <taxon>Micrococcales</taxon>
        <taxon>Micrococcaceae</taxon>
        <taxon>Pseudarthrobacter</taxon>
    </lineage>
</organism>
<dbReference type="KEGG" id="psul:AU252_13330"/>
<dbReference type="GO" id="GO:0006355">
    <property type="term" value="P:regulation of DNA-templated transcription"/>
    <property type="evidence" value="ECO:0007669"/>
    <property type="project" value="InterPro"/>
</dbReference>
<dbReference type="SUPFAM" id="SSF53067">
    <property type="entry name" value="Actin-like ATPase domain"/>
    <property type="match status" value="1"/>
</dbReference>